<evidence type="ECO:0000313" key="4">
    <source>
        <dbReference type="EMBL" id="MDR6725566.1"/>
    </source>
</evidence>
<dbReference type="Proteomes" id="UP001254832">
    <property type="component" value="Unassembled WGS sequence"/>
</dbReference>
<gene>
    <name evidence="4" type="ORF">J2W91_004068</name>
</gene>
<organism evidence="4 5">
    <name type="scientific">Paenibacillus amylolyticus</name>
    <dbReference type="NCBI Taxonomy" id="1451"/>
    <lineage>
        <taxon>Bacteria</taxon>
        <taxon>Bacillati</taxon>
        <taxon>Bacillota</taxon>
        <taxon>Bacilli</taxon>
        <taxon>Bacillales</taxon>
        <taxon>Paenibacillaceae</taxon>
        <taxon>Paenibacillus</taxon>
    </lineage>
</organism>
<evidence type="ECO:0000313" key="5">
    <source>
        <dbReference type="Proteomes" id="UP001254832"/>
    </source>
</evidence>
<feature type="domain" description="DUF4190" evidence="3">
    <location>
        <begin position="42"/>
        <end position="104"/>
    </location>
</feature>
<feature type="transmembrane region" description="Helical" evidence="2">
    <location>
        <begin position="43"/>
        <end position="74"/>
    </location>
</feature>
<dbReference type="InterPro" id="IPR025241">
    <property type="entry name" value="DUF4190"/>
</dbReference>
<dbReference type="RefSeq" id="WP_056694543.1">
    <property type="nucleotide sequence ID" value="NZ_JAVDTR010000012.1"/>
</dbReference>
<dbReference type="EMBL" id="JAVDTR010000012">
    <property type="protein sequence ID" value="MDR6725566.1"/>
    <property type="molecule type" value="Genomic_DNA"/>
</dbReference>
<accession>A0AAP5H7Y1</accession>
<feature type="region of interest" description="Disordered" evidence="1">
    <location>
        <begin position="1"/>
        <end position="20"/>
    </location>
</feature>
<keyword evidence="2" id="KW-1133">Transmembrane helix</keyword>
<name>A0AAP5H7Y1_PAEAM</name>
<feature type="transmembrane region" description="Helical" evidence="2">
    <location>
        <begin position="86"/>
        <end position="117"/>
    </location>
</feature>
<evidence type="ECO:0000256" key="1">
    <source>
        <dbReference type="SAM" id="MobiDB-lite"/>
    </source>
</evidence>
<evidence type="ECO:0000256" key="2">
    <source>
        <dbReference type="SAM" id="Phobius"/>
    </source>
</evidence>
<dbReference type="Pfam" id="PF13828">
    <property type="entry name" value="DUF4190"/>
    <property type="match status" value="1"/>
</dbReference>
<keyword evidence="2" id="KW-0472">Membrane</keyword>
<keyword evidence="2" id="KW-0812">Transmembrane</keyword>
<comment type="caution">
    <text evidence="4">The sequence shown here is derived from an EMBL/GenBank/DDBJ whole genome shotgun (WGS) entry which is preliminary data.</text>
</comment>
<dbReference type="AlphaFoldDB" id="A0AAP5H7Y1"/>
<sequence>MDYRQNNVDQNYNQNQHPNYNDPLPPFPPYPPYMAPKTNGKSIAALVLGILSIMIPYIGFVIGIVAIIFAALSLKEINARMEQGKGLAVAGLVCGIIGTLIYALIILFVILVALFYADSYSSTYSLTYLF</sequence>
<proteinExistence type="predicted"/>
<protein>
    <submittedName>
        <fullName evidence="4">Membrane protein</fullName>
    </submittedName>
</protein>
<evidence type="ECO:0000259" key="3">
    <source>
        <dbReference type="Pfam" id="PF13828"/>
    </source>
</evidence>
<reference evidence="4" key="1">
    <citation type="submission" date="2023-07" db="EMBL/GenBank/DDBJ databases">
        <title>Sorghum-associated microbial communities from plants grown in Nebraska, USA.</title>
        <authorList>
            <person name="Schachtman D."/>
        </authorList>
    </citation>
    <scope>NUCLEOTIDE SEQUENCE</scope>
    <source>
        <strain evidence="4">BE80</strain>
    </source>
</reference>